<dbReference type="PROSITE" id="PS51362">
    <property type="entry name" value="TGF_BETA_2"/>
    <property type="match status" value="1"/>
</dbReference>
<accession>A0A4Z2CXV4</accession>
<keyword evidence="7" id="KW-1185">Reference proteome</keyword>
<dbReference type="OrthoDB" id="5948587at2759"/>
<dbReference type="SUPFAM" id="SSF57501">
    <property type="entry name" value="Cystine-knot cytokines"/>
    <property type="match status" value="1"/>
</dbReference>
<evidence type="ECO:0000256" key="4">
    <source>
        <dbReference type="SAM" id="Phobius"/>
    </source>
</evidence>
<dbReference type="InterPro" id="IPR029034">
    <property type="entry name" value="Cystine-knot_cytokine"/>
</dbReference>
<keyword evidence="4" id="KW-1133">Transmembrane helix</keyword>
<keyword evidence="4" id="KW-0812">Transmembrane</keyword>
<evidence type="ECO:0000256" key="2">
    <source>
        <dbReference type="ARBA" id="ARBA00022525"/>
    </source>
</evidence>
<protein>
    <recommendedName>
        <fullName evidence="5">TGF-beta family profile domain-containing protein</fullName>
    </recommendedName>
</protein>
<organism evidence="6 7">
    <name type="scientific">Schistosoma japonicum</name>
    <name type="common">Blood fluke</name>
    <dbReference type="NCBI Taxonomy" id="6182"/>
    <lineage>
        <taxon>Eukaryota</taxon>
        <taxon>Metazoa</taxon>
        <taxon>Spiralia</taxon>
        <taxon>Lophotrochozoa</taxon>
        <taxon>Platyhelminthes</taxon>
        <taxon>Trematoda</taxon>
        <taxon>Digenea</taxon>
        <taxon>Strigeidida</taxon>
        <taxon>Schistosomatoidea</taxon>
        <taxon>Schistosomatidae</taxon>
        <taxon>Schistosoma</taxon>
    </lineage>
</organism>
<dbReference type="GO" id="GO:0008083">
    <property type="term" value="F:growth factor activity"/>
    <property type="evidence" value="ECO:0007669"/>
    <property type="project" value="UniProtKB-KW"/>
</dbReference>
<feature type="transmembrane region" description="Helical" evidence="4">
    <location>
        <begin position="12"/>
        <end position="31"/>
    </location>
</feature>
<dbReference type="Gene3D" id="2.10.90.10">
    <property type="entry name" value="Cystine-knot cytokines"/>
    <property type="match status" value="1"/>
</dbReference>
<keyword evidence="4" id="KW-0472">Membrane</keyword>
<comment type="similarity">
    <text evidence="3">Belongs to the TGF-beta family.</text>
</comment>
<evidence type="ECO:0000256" key="3">
    <source>
        <dbReference type="RuleBase" id="RU000354"/>
    </source>
</evidence>
<dbReference type="InterPro" id="IPR001839">
    <property type="entry name" value="TGF-b_C"/>
</dbReference>
<dbReference type="GO" id="GO:0005576">
    <property type="term" value="C:extracellular region"/>
    <property type="evidence" value="ECO:0007669"/>
    <property type="project" value="UniProtKB-SubCell"/>
</dbReference>
<dbReference type="Pfam" id="PF00019">
    <property type="entry name" value="TGF_beta"/>
    <property type="match status" value="1"/>
</dbReference>
<sequence>MWFRHHHLILHKYQLILSFTIILLNIINLHFNGIALNFNENVLLDTEILKVLSNLKGIPKNMTKYELNEIRKTIPKTVENWINFMNNEQFLHDYEYGRITIDDYNDLQKSIVFLRIVPCEINTVEQLKYCFIFQPSSIIPKHKIQSSTLSAYIHSWINPNQLKLHVFLINTKHEIYEHFYINLNNKTLNNVIEYSNMKSIHRAVTWDISLMMENLQYSKYHLIHSMIMTLVNINDGGNNVDDIHLDYIHLSDQTISYSLNTMANVNDSIENVLFDNNNVDDDEEQSFIDDNINKDTTDEVHSNMNVKMNEIFDEDNNNNELIETNDEKLDNLLMKRINNHKLSKNFFNIIDNVLHHNTQIIINMKTKKILQLENQYSLRKRLIHRSFLTDSIKSSHHSLQSCPSFLDKNKRETKCCLFRYTLNKMQMDQNDKLRFIIFPHHLPMNMCHGRCIGLYMPTDNAHSILMNRYFSGLGSVEREAIYNSMPCCAANETIPFTILYKNHKDQLVTETLPKAVKTNCACS</sequence>
<evidence type="ECO:0000313" key="7">
    <source>
        <dbReference type="Proteomes" id="UP000311919"/>
    </source>
</evidence>
<dbReference type="SMART" id="SM00204">
    <property type="entry name" value="TGFB"/>
    <property type="match status" value="1"/>
</dbReference>
<comment type="caution">
    <text evidence="6">The sequence shown here is derived from an EMBL/GenBank/DDBJ whole genome shotgun (WGS) entry which is preliminary data.</text>
</comment>
<reference evidence="6 7" key="1">
    <citation type="submission" date="2019-03" db="EMBL/GenBank/DDBJ databases">
        <title>An improved genome assembly of the fluke Schistosoma japonicum.</title>
        <authorList>
            <person name="Hu W."/>
            <person name="Luo F."/>
            <person name="Yin M."/>
            <person name="Mo X."/>
            <person name="Sun C."/>
            <person name="Wu Q."/>
            <person name="Zhu B."/>
            <person name="Xiang M."/>
            <person name="Wang J."/>
            <person name="Wang Y."/>
            <person name="Zhang T."/>
            <person name="Xu B."/>
            <person name="Zheng H."/>
            <person name="Feng Z."/>
        </authorList>
    </citation>
    <scope>NUCLEOTIDE SEQUENCE [LARGE SCALE GENOMIC DNA]</scope>
    <source>
        <strain evidence="6">HuSjv2</strain>
        <tissue evidence="6">Worms</tissue>
    </source>
</reference>
<dbReference type="Proteomes" id="UP000311919">
    <property type="component" value="Unassembled WGS sequence"/>
</dbReference>
<feature type="domain" description="TGF-beta family profile" evidence="5">
    <location>
        <begin position="391"/>
        <end position="523"/>
    </location>
</feature>
<evidence type="ECO:0000259" key="5">
    <source>
        <dbReference type="PROSITE" id="PS51362"/>
    </source>
</evidence>
<keyword evidence="2" id="KW-0964">Secreted</keyword>
<dbReference type="EMBL" id="SKCS01000399">
    <property type="protein sequence ID" value="TNN09077.1"/>
    <property type="molecule type" value="Genomic_DNA"/>
</dbReference>
<comment type="subcellular location">
    <subcellularLocation>
        <location evidence="1">Secreted</location>
    </subcellularLocation>
</comment>
<name>A0A4Z2CXV4_SCHJA</name>
<dbReference type="AlphaFoldDB" id="A0A4Z2CXV4"/>
<gene>
    <name evidence="6" type="ORF">EWB00_006539</name>
</gene>
<keyword evidence="3" id="KW-0339">Growth factor</keyword>
<evidence type="ECO:0000256" key="1">
    <source>
        <dbReference type="ARBA" id="ARBA00004613"/>
    </source>
</evidence>
<evidence type="ECO:0000313" key="6">
    <source>
        <dbReference type="EMBL" id="TNN09077.1"/>
    </source>
</evidence>
<proteinExistence type="inferred from homology"/>